<feature type="region of interest" description="Disordered" evidence="2">
    <location>
        <begin position="134"/>
        <end position="202"/>
    </location>
</feature>
<comment type="caution">
    <text evidence="3">The sequence shown here is derived from an EMBL/GenBank/DDBJ whole genome shotgun (WGS) entry which is preliminary data.</text>
</comment>
<feature type="region of interest" description="Disordered" evidence="2">
    <location>
        <begin position="236"/>
        <end position="279"/>
    </location>
</feature>
<dbReference type="PANTHER" id="PTHR42023:SF1">
    <property type="entry name" value="BHLH DOMAIN-CONTAINING PROTEIN"/>
    <property type="match status" value="1"/>
</dbReference>
<feature type="compositionally biased region" description="Polar residues" evidence="2">
    <location>
        <begin position="381"/>
        <end position="390"/>
    </location>
</feature>
<feature type="compositionally biased region" description="Basic and acidic residues" evidence="2">
    <location>
        <begin position="134"/>
        <end position="147"/>
    </location>
</feature>
<accession>A0A9P6VL48</accession>
<feature type="region of interest" description="Disordered" evidence="2">
    <location>
        <begin position="347"/>
        <end position="411"/>
    </location>
</feature>
<feature type="compositionally biased region" description="Polar residues" evidence="2">
    <location>
        <begin position="28"/>
        <end position="46"/>
    </location>
</feature>
<keyword evidence="4" id="KW-1185">Reference proteome</keyword>
<feature type="coiled-coil region" evidence="1">
    <location>
        <begin position="450"/>
        <end position="506"/>
    </location>
</feature>
<reference evidence="3" key="1">
    <citation type="submission" date="2019-07" db="EMBL/GenBank/DDBJ databases">
        <title>Hyphodiscus hymeniophilus genome sequencing and assembly.</title>
        <authorList>
            <person name="Kramer G."/>
            <person name="Nodwell J."/>
        </authorList>
    </citation>
    <scope>NUCLEOTIDE SEQUENCE</scope>
    <source>
        <strain evidence="3">ATCC 34498</strain>
    </source>
</reference>
<evidence type="ECO:0000256" key="1">
    <source>
        <dbReference type="SAM" id="Coils"/>
    </source>
</evidence>
<keyword evidence="1" id="KW-0175">Coiled coil</keyword>
<organism evidence="3 4">
    <name type="scientific">Hyphodiscus hymeniophilus</name>
    <dbReference type="NCBI Taxonomy" id="353542"/>
    <lineage>
        <taxon>Eukaryota</taxon>
        <taxon>Fungi</taxon>
        <taxon>Dikarya</taxon>
        <taxon>Ascomycota</taxon>
        <taxon>Pezizomycotina</taxon>
        <taxon>Leotiomycetes</taxon>
        <taxon>Helotiales</taxon>
        <taxon>Hyphodiscaceae</taxon>
        <taxon>Hyphodiscus</taxon>
    </lineage>
</organism>
<protein>
    <submittedName>
        <fullName evidence="3">Uncharacterized protein</fullName>
    </submittedName>
</protein>
<feature type="compositionally biased region" description="Polar residues" evidence="2">
    <location>
        <begin position="188"/>
        <end position="201"/>
    </location>
</feature>
<dbReference type="EMBL" id="VNKQ01000007">
    <property type="protein sequence ID" value="KAG0649600.1"/>
    <property type="molecule type" value="Genomic_DNA"/>
</dbReference>
<feature type="compositionally biased region" description="Low complexity" evidence="2">
    <location>
        <begin position="251"/>
        <end position="264"/>
    </location>
</feature>
<evidence type="ECO:0000256" key="2">
    <source>
        <dbReference type="SAM" id="MobiDB-lite"/>
    </source>
</evidence>
<dbReference type="Proteomes" id="UP000785200">
    <property type="component" value="Unassembled WGS sequence"/>
</dbReference>
<proteinExistence type="predicted"/>
<dbReference type="OrthoDB" id="4507572at2759"/>
<gene>
    <name evidence="3" type="ORF">D0Z07_4026</name>
</gene>
<evidence type="ECO:0000313" key="3">
    <source>
        <dbReference type="EMBL" id="KAG0649600.1"/>
    </source>
</evidence>
<name>A0A9P6VL48_9HELO</name>
<dbReference type="AlphaFoldDB" id="A0A9P6VL48"/>
<feature type="region of interest" description="Disordered" evidence="2">
    <location>
        <begin position="21"/>
        <end position="46"/>
    </location>
</feature>
<dbReference type="PANTHER" id="PTHR42023">
    <property type="entry name" value="BHLH DOMAIN-CONTAINING PROTEIN"/>
    <property type="match status" value="1"/>
</dbReference>
<sequence>MTVLLFERTQLIILSEAPAADGRDSQFRPASSIYSEPTPSAATTRFPTNIYSNATSYNDDVSPPSSPDIATMKKSQIHEHDVSPIDETPDISRLAIGRPGSRLDSKTPSSSIPILRREKRRNQVAQAAANVVTRKEVAGRASKDVRWDPYSGETTNSEKGRPQTVKPGQFTPPGLHSPHAPTGRPYGNESNISAAPKTQRSFGERVRNLKMNAPERPEWKGASGRVALVSPMADQLDVPPLNIPRKSSKRVASPLSGSPSPVSVIRSGGGETSPVSQPELFDPTIRTALSNHDRDVPRVLDTPLATPPEAVLKAPSDNAQNAQVYSLQKQDSVGAIERNFREAFKDVGFSGHNPENSDPSTHYPRPSTDTFDRPPMPTPPQSNTTNQQPSPILGRKRPKVVESPKSTMRKAVPSSPVFISMTSSMTSKRGSNITKSLPQSPAEAQSRDLISTLEAQLEDLAHRRNNITKSIRQMTELMPTDGVLINDEVRRKRELEKTRVEGLREEEADVRRQEHDIGLRLHRAYKRKDNMAEFEPTGLWVRRVGSG</sequence>
<evidence type="ECO:0000313" key="4">
    <source>
        <dbReference type="Proteomes" id="UP000785200"/>
    </source>
</evidence>